<evidence type="ECO:0000313" key="5">
    <source>
        <dbReference type="Proteomes" id="UP000197065"/>
    </source>
</evidence>
<feature type="coiled-coil region" evidence="2">
    <location>
        <begin position="5"/>
        <end position="43"/>
    </location>
</feature>
<dbReference type="NCBIfam" id="NF010247">
    <property type="entry name" value="PRK13694.1"/>
    <property type="match status" value="1"/>
</dbReference>
<dbReference type="Pfam" id="PF10073">
    <property type="entry name" value="GapR_DNA-bd"/>
    <property type="match status" value="1"/>
</dbReference>
<dbReference type="Proteomes" id="UP000197065">
    <property type="component" value="Unassembled WGS sequence"/>
</dbReference>
<evidence type="ECO:0000256" key="1">
    <source>
        <dbReference type="HAMAP-Rule" id="MF_00797"/>
    </source>
</evidence>
<dbReference type="GO" id="GO:0003677">
    <property type="term" value="F:DNA binding"/>
    <property type="evidence" value="ECO:0007669"/>
    <property type="project" value="InterPro"/>
</dbReference>
<proteinExistence type="inferred from homology"/>
<dbReference type="AlphaFoldDB" id="A0A212RD25"/>
<organism evidence="4 5">
    <name type="scientific">Arboricoccus pini</name>
    <dbReference type="NCBI Taxonomy" id="1963835"/>
    <lineage>
        <taxon>Bacteria</taxon>
        <taxon>Pseudomonadati</taxon>
        <taxon>Pseudomonadota</taxon>
        <taxon>Alphaproteobacteria</taxon>
        <taxon>Geminicoccales</taxon>
        <taxon>Geminicoccaceae</taxon>
        <taxon>Arboricoccus</taxon>
    </lineage>
</organism>
<gene>
    <name evidence="4" type="ORF">SAMN07250955_10790</name>
</gene>
<evidence type="ECO:0000259" key="3">
    <source>
        <dbReference type="Pfam" id="PF10073"/>
    </source>
</evidence>
<evidence type="ECO:0000313" key="4">
    <source>
        <dbReference type="EMBL" id="SNB69991.1"/>
    </source>
</evidence>
<dbReference type="RefSeq" id="WP_088561659.1">
    <property type="nucleotide sequence ID" value="NZ_FYEH01000007.1"/>
</dbReference>
<dbReference type="InterPro" id="IPR046367">
    <property type="entry name" value="GapR-like_DNA-bd"/>
</dbReference>
<dbReference type="OrthoDB" id="9813793at2"/>
<keyword evidence="2" id="KW-0175">Coiled coil</keyword>
<accession>A0A212RD25</accession>
<protein>
    <recommendedName>
        <fullName evidence="1">UPF0335 protein SAMN07250955_10790</fullName>
    </recommendedName>
</protein>
<feature type="domain" description="GapR-like DNA-binding" evidence="3">
    <location>
        <begin position="8"/>
        <end position="79"/>
    </location>
</feature>
<sequence>MADTQGIAGDQLRNLIEKVERLEEEKREVAEQIKEVMAEAKGEGFDVKVIRKLLSLRRMKPHDRVEQDELLELYKSAIGMM</sequence>
<dbReference type="InterPro" id="IPR018753">
    <property type="entry name" value="GapR-like"/>
</dbReference>
<comment type="similarity">
    <text evidence="1">Belongs to the UPF0335 family.</text>
</comment>
<name>A0A212RD25_9PROT</name>
<reference evidence="4 5" key="1">
    <citation type="submission" date="2017-06" db="EMBL/GenBank/DDBJ databases">
        <authorList>
            <person name="Kim H.J."/>
            <person name="Triplett B.A."/>
        </authorList>
    </citation>
    <scope>NUCLEOTIDE SEQUENCE [LARGE SCALE GENOMIC DNA]</scope>
    <source>
        <strain evidence="4 5">B29T1</strain>
    </source>
</reference>
<keyword evidence="5" id="KW-1185">Reference proteome</keyword>
<evidence type="ECO:0000256" key="2">
    <source>
        <dbReference type="SAM" id="Coils"/>
    </source>
</evidence>
<dbReference type="HAMAP" id="MF_00797">
    <property type="entry name" value="UPF0335"/>
    <property type="match status" value="1"/>
</dbReference>
<dbReference type="EMBL" id="FYEH01000007">
    <property type="protein sequence ID" value="SNB69991.1"/>
    <property type="molecule type" value="Genomic_DNA"/>
</dbReference>